<dbReference type="AlphaFoldDB" id="A0A1Q9GFL0"/>
<comment type="similarity">
    <text evidence="1">In the C-terminal section; belongs to the class-I pyridoxal-phosphate-dependent aminotransferase family.</text>
</comment>
<evidence type="ECO:0000313" key="7">
    <source>
        <dbReference type="EMBL" id="OLQ73221.1"/>
    </source>
</evidence>
<dbReference type="PANTHER" id="PTHR46577:SF1">
    <property type="entry name" value="HTH-TYPE TRANSCRIPTIONAL REGULATORY PROTEIN GABR"/>
    <property type="match status" value="1"/>
</dbReference>
<dbReference type="SUPFAM" id="SSF46785">
    <property type="entry name" value="Winged helix' DNA-binding domain"/>
    <property type="match status" value="1"/>
</dbReference>
<keyword evidence="3" id="KW-0805">Transcription regulation</keyword>
<dbReference type="CDD" id="cd00609">
    <property type="entry name" value="AAT_like"/>
    <property type="match status" value="1"/>
</dbReference>
<dbReference type="CDD" id="cd07377">
    <property type="entry name" value="WHTH_GntR"/>
    <property type="match status" value="1"/>
</dbReference>
<dbReference type="Pfam" id="PF00392">
    <property type="entry name" value="GntR"/>
    <property type="match status" value="1"/>
</dbReference>
<evidence type="ECO:0000256" key="2">
    <source>
        <dbReference type="ARBA" id="ARBA00022898"/>
    </source>
</evidence>
<protein>
    <recommendedName>
        <fullName evidence="6">HTH gntR-type domain-containing protein</fullName>
    </recommendedName>
</protein>
<dbReference type="Pfam" id="PF00155">
    <property type="entry name" value="Aminotran_1_2"/>
    <property type="match status" value="1"/>
</dbReference>
<dbReference type="InterPro" id="IPR036388">
    <property type="entry name" value="WH-like_DNA-bd_sf"/>
</dbReference>
<feature type="domain" description="HTH gntR-type" evidence="6">
    <location>
        <begin position="18"/>
        <end position="86"/>
    </location>
</feature>
<sequence>MGNDIISILIKELSSTFDPKYRIIYKCISRLIRENVLIPGSKLLPHRQLAMKINVTSVTVSKAYKELEKEGLIIGIVGKGTFVNDGKLLNDGEGEFKNYHRNLTSIDLSKSSSIHTVEVLNSIAKVKDEVNLATMFDNYLGEYGPELGFIEHRQSGLNWLSHSGVKGSVSQIACTNGAQHALLCSMLMATNSGDTIVTDDFTYPGLIQISKQLGRKVVGISSDEFGMKPSELSDFCSCNSCSTIYLCPQIQNPTGLIMPEFRRKEIVDVCREHNIVIIEDSVFGILSETDIQPIQMIAPERTMLITSLSKIFMPGLRVGYLYFPETFTKKATDLLRDTCWMASPVNHQVASILINSGRAFEILKIQKNEILRRKQIVEGSLNKINYTTSKYSPHYYLQLPENKKASVIVENLKNFGVFALTCASFSVSKKNKDRFIRVSISGHNDDRDLLFAFEKLKTAILS</sequence>
<keyword evidence="5" id="KW-0804">Transcription</keyword>
<keyword evidence="8" id="KW-1185">Reference proteome</keyword>
<dbReference type="OrthoDB" id="9804020at2"/>
<dbReference type="Gene3D" id="1.10.10.10">
    <property type="entry name" value="Winged helix-like DNA-binding domain superfamily/Winged helix DNA-binding domain"/>
    <property type="match status" value="1"/>
</dbReference>
<reference evidence="7 8" key="1">
    <citation type="submission" date="2016-09" db="EMBL/GenBank/DDBJ databases">
        <title>Photobacterium proteolyticum sp. nov. a protease producing bacterium isolated from ocean sediments of Laizhou Bay.</title>
        <authorList>
            <person name="Li Y."/>
        </authorList>
    </citation>
    <scope>NUCLEOTIDE SEQUENCE [LARGE SCALE GENOMIC DNA]</scope>
    <source>
        <strain evidence="7 8">13-12</strain>
    </source>
</reference>
<dbReference type="RefSeq" id="WP_075766689.1">
    <property type="nucleotide sequence ID" value="NZ_MJIL01000088.1"/>
</dbReference>
<dbReference type="GO" id="GO:0003677">
    <property type="term" value="F:DNA binding"/>
    <property type="evidence" value="ECO:0007669"/>
    <property type="project" value="UniProtKB-KW"/>
</dbReference>
<dbReference type="InterPro" id="IPR015421">
    <property type="entry name" value="PyrdxlP-dep_Trfase_major"/>
</dbReference>
<dbReference type="InterPro" id="IPR004839">
    <property type="entry name" value="Aminotransferase_I/II_large"/>
</dbReference>
<name>A0A1Q9GFL0_9GAMM</name>
<dbReference type="Proteomes" id="UP000186905">
    <property type="component" value="Unassembled WGS sequence"/>
</dbReference>
<evidence type="ECO:0000256" key="5">
    <source>
        <dbReference type="ARBA" id="ARBA00023163"/>
    </source>
</evidence>
<dbReference type="EMBL" id="MJIL01000088">
    <property type="protein sequence ID" value="OLQ73221.1"/>
    <property type="molecule type" value="Genomic_DNA"/>
</dbReference>
<proteinExistence type="inferred from homology"/>
<dbReference type="InterPro" id="IPR015422">
    <property type="entry name" value="PyrdxlP-dep_Trfase_small"/>
</dbReference>
<dbReference type="SUPFAM" id="SSF53383">
    <property type="entry name" value="PLP-dependent transferases"/>
    <property type="match status" value="1"/>
</dbReference>
<evidence type="ECO:0000256" key="3">
    <source>
        <dbReference type="ARBA" id="ARBA00023015"/>
    </source>
</evidence>
<keyword evidence="4" id="KW-0238">DNA-binding</keyword>
<evidence type="ECO:0000259" key="6">
    <source>
        <dbReference type="PROSITE" id="PS50949"/>
    </source>
</evidence>
<keyword evidence="2" id="KW-0663">Pyridoxal phosphate</keyword>
<dbReference type="GO" id="GO:0003700">
    <property type="term" value="F:DNA-binding transcription factor activity"/>
    <property type="evidence" value="ECO:0007669"/>
    <property type="project" value="InterPro"/>
</dbReference>
<dbReference type="PROSITE" id="PS50949">
    <property type="entry name" value="HTH_GNTR"/>
    <property type="match status" value="1"/>
</dbReference>
<evidence type="ECO:0000256" key="4">
    <source>
        <dbReference type="ARBA" id="ARBA00023125"/>
    </source>
</evidence>
<dbReference type="GO" id="GO:0030170">
    <property type="term" value="F:pyridoxal phosphate binding"/>
    <property type="evidence" value="ECO:0007669"/>
    <property type="project" value="InterPro"/>
</dbReference>
<dbReference type="Gene3D" id="3.90.1150.10">
    <property type="entry name" value="Aspartate Aminotransferase, domain 1"/>
    <property type="match status" value="1"/>
</dbReference>
<organism evidence="7 8">
    <name type="scientific">Photobacterium proteolyticum</name>
    <dbReference type="NCBI Taxonomy" id="1903952"/>
    <lineage>
        <taxon>Bacteria</taxon>
        <taxon>Pseudomonadati</taxon>
        <taxon>Pseudomonadota</taxon>
        <taxon>Gammaproteobacteria</taxon>
        <taxon>Vibrionales</taxon>
        <taxon>Vibrionaceae</taxon>
        <taxon>Photobacterium</taxon>
    </lineage>
</organism>
<dbReference type="SMART" id="SM00345">
    <property type="entry name" value="HTH_GNTR"/>
    <property type="match status" value="1"/>
</dbReference>
<dbReference type="InterPro" id="IPR015424">
    <property type="entry name" value="PyrdxlP-dep_Trfase"/>
</dbReference>
<evidence type="ECO:0000256" key="1">
    <source>
        <dbReference type="ARBA" id="ARBA00005384"/>
    </source>
</evidence>
<dbReference type="Gene3D" id="3.40.640.10">
    <property type="entry name" value="Type I PLP-dependent aspartate aminotransferase-like (Major domain)"/>
    <property type="match status" value="1"/>
</dbReference>
<gene>
    <name evidence="7" type="ORF">BIT28_25740</name>
</gene>
<dbReference type="InterPro" id="IPR036390">
    <property type="entry name" value="WH_DNA-bd_sf"/>
</dbReference>
<comment type="caution">
    <text evidence="7">The sequence shown here is derived from an EMBL/GenBank/DDBJ whole genome shotgun (WGS) entry which is preliminary data.</text>
</comment>
<accession>A0A1Q9GFL0</accession>
<dbReference type="PANTHER" id="PTHR46577">
    <property type="entry name" value="HTH-TYPE TRANSCRIPTIONAL REGULATORY PROTEIN GABR"/>
    <property type="match status" value="1"/>
</dbReference>
<evidence type="ECO:0000313" key="8">
    <source>
        <dbReference type="Proteomes" id="UP000186905"/>
    </source>
</evidence>
<dbReference type="InterPro" id="IPR000524">
    <property type="entry name" value="Tscrpt_reg_HTH_GntR"/>
</dbReference>
<dbReference type="InterPro" id="IPR051446">
    <property type="entry name" value="HTH_trans_reg/aminotransferase"/>
</dbReference>
<dbReference type="STRING" id="1903952.BIT28_25740"/>